<feature type="domain" description="Microcystin LR degradation protein MlrC C-terminal" evidence="1">
    <location>
        <begin position="296"/>
        <end position="473"/>
    </location>
</feature>
<dbReference type="Pfam" id="PF07364">
    <property type="entry name" value="DUF1485"/>
    <property type="match status" value="1"/>
</dbReference>
<accession>A0A7S8ECU5</accession>
<sequence length="489" mass="53447">MKVFFSGLVTETNTFVPFPTGLKDFHTIRAEDVQQGQTFTDWSAVMQVFTEVAQARGWDYAFGLHATAEPAGTTVQSTYESLRDEILSRLETAMPVDAVLLDLHGAMVAHGYDDCEEDIVSHVRKRVGPDVIIGVELDLHCHVSQKLVDTADVICIYKEYPHTDILDRARDLIDLVGDAVEGKIKPTMALYDCKMVGTYLTPYEPMRGFVDEMFAAEGKDGVLSLSLAHCFPWGDVPHLGTKMLAITDNNPEQAAEVAASFGRKFFSLRHEVNQKQMSLSDALDTALAHESGPVVIADATDNPGGGAPSDSTMALRELLARGVTNAAIAMMWDPVIVNIVMSTEVGAKLDVRLGGKLGPMSGDPLDLEVEVVGIIPQMLQEFPQPGSAPLAYPCGDAVALRCKGIDIIVNSLRGQVFSPHVFTNFGIDISQKQVLIVKSTQHFYAAFAPVASKILYMNAGGALQTDYPNIPYQYDHRHQYPWVDDPFAL</sequence>
<dbReference type="AlphaFoldDB" id="A0A7S8ECU5"/>
<name>A0A7S8ECU5_9CHLR</name>
<protein>
    <submittedName>
        <fullName evidence="3">M81 family metallopeptidase</fullName>
    </submittedName>
</protein>
<organism evidence="3 4">
    <name type="scientific">Phototrophicus methaneseepsis</name>
    <dbReference type="NCBI Taxonomy" id="2710758"/>
    <lineage>
        <taxon>Bacteria</taxon>
        <taxon>Bacillati</taxon>
        <taxon>Chloroflexota</taxon>
        <taxon>Candidatus Thermofontia</taxon>
        <taxon>Phototrophicales</taxon>
        <taxon>Phototrophicaceae</taxon>
        <taxon>Phototrophicus</taxon>
    </lineage>
</organism>
<reference evidence="3 4" key="1">
    <citation type="submission" date="2020-02" db="EMBL/GenBank/DDBJ databases">
        <authorList>
            <person name="Zheng R.K."/>
            <person name="Sun C.M."/>
        </authorList>
    </citation>
    <scope>NUCLEOTIDE SEQUENCE [LARGE SCALE GENOMIC DNA]</scope>
    <source>
        <strain evidence="4">rifampicinis</strain>
    </source>
</reference>
<evidence type="ECO:0000259" key="1">
    <source>
        <dbReference type="Pfam" id="PF07171"/>
    </source>
</evidence>
<dbReference type="Pfam" id="PF07171">
    <property type="entry name" value="MlrC_C"/>
    <property type="match status" value="1"/>
</dbReference>
<dbReference type="InterPro" id="IPR015995">
    <property type="entry name" value="MlrC_N"/>
</dbReference>
<evidence type="ECO:0000259" key="2">
    <source>
        <dbReference type="Pfam" id="PF07364"/>
    </source>
</evidence>
<evidence type="ECO:0000313" key="3">
    <source>
        <dbReference type="EMBL" id="QPC84622.1"/>
    </source>
</evidence>
<dbReference type="EMBL" id="CP062983">
    <property type="protein sequence ID" value="QPC84622.1"/>
    <property type="molecule type" value="Genomic_DNA"/>
</dbReference>
<evidence type="ECO:0000313" key="4">
    <source>
        <dbReference type="Proteomes" id="UP000594468"/>
    </source>
</evidence>
<dbReference type="Proteomes" id="UP000594468">
    <property type="component" value="Chromosome"/>
</dbReference>
<dbReference type="InterPro" id="IPR009197">
    <property type="entry name" value="MlrC"/>
</dbReference>
<dbReference type="RefSeq" id="WP_195172685.1">
    <property type="nucleotide sequence ID" value="NZ_CP062983.1"/>
</dbReference>
<gene>
    <name evidence="3" type="ORF">G4Y79_09660</name>
</gene>
<dbReference type="KEGG" id="pmet:G4Y79_09660"/>
<proteinExistence type="predicted"/>
<feature type="domain" description="Microcystin LR degradation protein MlrC N-terminal" evidence="2">
    <location>
        <begin position="2"/>
        <end position="286"/>
    </location>
</feature>
<dbReference type="PIRSF" id="PIRSF012702">
    <property type="entry name" value="UCP012702"/>
    <property type="match status" value="1"/>
</dbReference>
<dbReference type="InterPro" id="IPR010799">
    <property type="entry name" value="MlrC_C"/>
</dbReference>
<keyword evidence="4" id="KW-1185">Reference proteome</keyword>